<proteinExistence type="predicted"/>
<gene>
    <name evidence="2" type="primary">egtC</name>
    <name evidence="2" type="ORF">ACFQKB_02895</name>
</gene>
<dbReference type="CDD" id="cd01908">
    <property type="entry name" value="YafJ"/>
    <property type="match status" value="1"/>
</dbReference>
<feature type="domain" description="Glutamine amidotransferase type-2" evidence="1">
    <location>
        <begin position="2"/>
        <end position="246"/>
    </location>
</feature>
<dbReference type="PROSITE" id="PS51278">
    <property type="entry name" value="GATASE_TYPE_2"/>
    <property type="match status" value="1"/>
</dbReference>
<accession>A0ABW2CCK7</accession>
<dbReference type="EMBL" id="JBHSXS010000001">
    <property type="protein sequence ID" value="MFC6878708.1"/>
    <property type="molecule type" value="Genomic_DNA"/>
</dbReference>
<dbReference type="InterPro" id="IPR052373">
    <property type="entry name" value="Gamma-glu_amide_hydrolase"/>
</dbReference>
<name>A0ABW2CCK7_9ACTN</name>
<dbReference type="InterPro" id="IPR029055">
    <property type="entry name" value="Ntn_hydrolases_N"/>
</dbReference>
<dbReference type="NCBIfam" id="TIGR03442">
    <property type="entry name" value="ergothioneine biosynthesis protein EgtC"/>
    <property type="match status" value="1"/>
</dbReference>
<dbReference type="Proteomes" id="UP001596380">
    <property type="component" value="Unassembled WGS sequence"/>
</dbReference>
<sequence length="246" mass="25687">MCRHLGYLGPARTLHDLVYDGEHSLESQSYSPRMCKGNVLNADGFGVGWYGADGRPPARFRRAQPIWTDQSFREISAAVETTCAVAALRSATPGFPVDESAAQPFRAGGRLFSHNGKVEGFAGVEGKLRELAGDLSAVPDARAAVDSALLLALAARRWAEGDGLGDGLAAVVRTVAALAPGDYNLLAADGAALAATAWGASLFVRASPAEIVIASEPLDDDPGWRIVPDRSLVTAGLAAGVRTHPL</sequence>
<dbReference type="InterPro" id="IPR017932">
    <property type="entry name" value="GATase_2_dom"/>
</dbReference>
<dbReference type="PANTHER" id="PTHR43187:SF2">
    <property type="entry name" value="GAMMA-GLUTAMYL-HERCYNYLCYSTEINE SULFOXIDE HYDROLASE"/>
    <property type="match status" value="1"/>
</dbReference>
<organism evidence="2 3">
    <name type="scientific">Actinomadura yumaensis</name>
    <dbReference type="NCBI Taxonomy" id="111807"/>
    <lineage>
        <taxon>Bacteria</taxon>
        <taxon>Bacillati</taxon>
        <taxon>Actinomycetota</taxon>
        <taxon>Actinomycetes</taxon>
        <taxon>Streptosporangiales</taxon>
        <taxon>Thermomonosporaceae</taxon>
        <taxon>Actinomadura</taxon>
    </lineage>
</organism>
<evidence type="ECO:0000313" key="2">
    <source>
        <dbReference type="EMBL" id="MFC6878708.1"/>
    </source>
</evidence>
<evidence type="ECO:0000259" key="1">
    <source>
        <dbReference type="PROSITE" id="PS51278"/>
    </source>
</evidence>
<reference evidence="3" key="1">
    <citation type="journal article" date="2019" name="Int. J. Syst. Evol. Microbiol.">
        <title>The Global Catalogue of Microorganisms (GCM) 10K type strain sequencing project: providing services to taxonomists for standard genome sequencing and annotation.</title>
        <authorList>
            <consortium name="The Broad Institute Genomics Platform"/>
            <consortium name="The Broad Institute Genome Sequencing Center for Infectious Disease"/>
            <person name="Wu L."/>
            <person name="Ma J."/>
        </authorList>
    </citation>
    <scope>NUCLEOTIDE SEQUENCE [LARGE SCALE GENOMIC DNA]</scope>
    <source>
        <strain evidence="3">JCM 3369</strain>
    </source>
</reference>
<keyword evidence="3" id="KW-1185">Reference proteome</keyword>
<dbReference type="SUPFAM" id="SSF56235">
    <property type="entry name" value="N-terminal nucleophile aminohydrolases (Ntn hydrolases)"/>
    <property type="match status" value="1"/>
</dbReference>
<dbReference type="RefSeq" id="WP_175249983.1">
    <property type="nucleotide sequence ID" value="NZ_JBHSXE010000001.1"/>
</dbReference>
<dbReference type="PANTHER" id="PTHR43187">
    <property type="entry name" value="GLUTAMINE AMIDOTRANSFERASE DUG3-RELATED"/>
    <property type="match status" value="1"/>
</dbReference>
<dbReference type="Pfam" id="PF13522">
    <property type="entry name" value="GATase_6"/>
    <property type="match status" value="1"/>
</dbReference>
<dbReference type="Gene3D" id="3.60.20.10">
    <property type="entry name" value="Glutamine Phosphoribosylpyrophosphate, subunit 1, domain 1"/>
    <property type="match status" value="1"/>
</dbReference>
<dbReference type="InterPro" id="IPR017808">
    <property type="entry name" value="EgtC"/>
</dbReference>
<evidence type="ECO:0000313" key="3">
    <source>
        <dbReference type="Proteomes" id="UP001596380"/>
    </source>
</evidence>
<protein>
    <submittedName>
        <fullName evidence="2">Ergothioneine biosynthesis protein EgtC</fullName>
    </submittedName>
</protein>
<comment type="caution">
    <text evidence="2">The sequence shown here is derived from an EMBL/GenBank/DDBJ whole genome shotgun (WGS) entry which is preliminary data.</text>
</comment>